<dbReference type="EMBL" id="LWDX02063628">
    <property type="protein sequence ID" value="OEL16233.1"/>
    <property type="molecule type" value="Genomic_DNA"/>
</dbReference>
<accession>A0A1E5UTN2</accession>
<dbReference type="AlphaFoldDB" id="A0A1E5UTN2"/>
<evidence type="ECO:0000313" key="1">
    <source>
        <dbReference type="EMBL" id="OEL16233.1"/>
    </source>
</evidence>
<comment type="caution">
    <text evidence="1">The sequence shown here is derived from an EMBL/GenBank/DDBJ whole genome shotgun (WGS) entry which is preliminary data.</text>
</comment>
<dbReference type="InterPro" id="IPR032675">
    <property type="entry name" value="LRR_dom_sf"/>
</dbReference>
<evidence type="ECO:0000313" key="2">
    <source>
        <dbReference type="Proteomes" id="UP000095767"/>
    </source>
</evidence>
<dbReference type="SUPFAM" id="SSF52058">
    <property type="entry name" value="L domain-like"/>
    <property type="match status" value="1"/>
</dbReference>
<dbReference type="Proteomes" id="UP000095767">
    <property type="component" value="Unassembled WGS sequence"/>
</dbReference>
<protein>
    <submittedName>
        <fullName evidence="1">Uncharacterized protein</fullName>
    </submittedName>
</protein>
<dbReference type="Gene3D" id="3.80.10.10">
    <property type="entry name" value="Ribonuclease Inhibitor"/>
    <property type="match status" value="2"/>
</dbReference>
<dbReference type="PANTHER" id="PTHR34630:SF17">
    <property type="entry name" value="OS06G0304700 PROTEIN"/>
    <property type="match status" value="1"/>
</dbReference>
<keyword evidence="2" id="KW-1185">Reference proteome</keyword>
<dbReference type="PANTHER" id="PTHR34630">
    <property type="entry name" value="OS11G0677101 PROTEIN"/>
    <property type="match status" value="1"/>
</dbReference>
<sequence length="370" mass="41062">MHIRGLAASGKEPTQVLSCMPKLSELLISHCERITGLGVVEQRQKATASSNEVETQIGWLQNSIEEEEIAAEGLLLLPPQLHELLIEGCPNLILLPDSLVDDKEARLTQRAGCLQGLCSLLSLKIWGCPKFLSYLSPSSSCFPFPTSLQKLSLGLVEGMETLVPFSNLTTLTELEITDCGDLRNDGLWHLLTQDCLTKLSISKTPTFFVGSEPSQLHEEGLNFCPPKLQMLWTDDVAGALAAPICSLLSSSLTSLFVFENEEIVFFTKEREEALQLLTSLQEFRFYHCSKLQFLPAGLHRLPNLKRLKIHSSPDIRTLPKEVLPCCPAIRTLPKVGLPYSLRVLNVHNGNSEELRRQCRKLIGVIPIVEA</sequence>
<reference evidence="1 2" key="1">
    <citation type="submission" date="2016-09" db="EMBL/GenBank/DDBJ databases">
        <title>The draft genome of Dichanthelium oligosanthes: A C3 panicoid grass species.</title>
        <authorList>
            <person name="Studer A.J."/>
            <person name="Schnable J.C."/>
            <person name="Brutnell T.P."/>
        </authorList>
    </citation>
    <scope>NUCLEOTIDE SEQUENCE [LARGE SCALE GENOMIC DNA]</scope>
    <source>
        <strain evidence="2">cv. Kellogg 1175</strain>
        <tissue evidence="1">Leaf</tissue>
    </source>
</reference>
<name>A0A1E5UTN2_9POAL</name>
<proteinExistence type="predicted"/>
<organism evidence="1 2">
    <name type="scientific">Dichanthelium oligosanthes</name>
    <dbReference type="NCBI Taxonomy" id="888268"/>
    <lineage>
        <taxon>Eukaryota</taxon>
        <taxon>Viridiplantae</taxon>
        <taxon>Streptophyta</taxon>
        <taxon>Embryophyta</taxon>
        <taxon>Tracheophyta</taxon>
        <taxon>Spermatophyta</taxon>
        <taxon>Magnoliopsida</taxon>
        <taxon>Liliopsida</taxon>
        <taxon>Poales</taxon>
        <taxon>Poaceae</taxon>
        <taxon>PACMAD clade</taxon>
        <taxon>Panicoideae</taxon>
        <taxon>Panicodae</taxon>
        <taxon>Paniceae</taxon>
        <taxon>Dichantheliinae</taxon>
        <taxon>Dichanthelium</taxon>
    </lineage>
</organism>
<dbReference type="OrthoDB" id="695275at2759"/>
<gene>
    <name evidence="1" type="ORF">BAE44_0022747</name>
</gene>